<dbReference type="RefSeq" id="WP_286380700.1">
    <property type="nucleotide sequence ID" value="NZ_JACANG010000001.1"/>
</dbReference>
<dbReference type="EMBL" id="JACANG010000001">
    <property type="protein sequence ID" value="MDM1717685.1"/>
    <property type="molecule type" value="Genomic_DNA"/>
</dbReference>
<dbReference type="InterPro" id="IPR040704">
    <property type="entry name" value="HEPN_AbiU2"/>
</dbReference>
<dbReference type="Pfam" id="PF18734">
    <property type="entry name" value="HEPN_AbiU2"/>
    <property type="match status" value="1"/>
</dbReference>
<dbReference type="Proteomes" id="UP001174419">
    <property type="component" value="Unassembled WGS sequence"/>
</dbReference>
<organism evidence="2 3">
    <name type="scientific">Acinetobacter towneri</name>
    <dbReference type="NCBI Taxonomy" id="202956"/>
    <lineage>
        <taxon>Bacteria</taxon>
        <taxon>Pseudomonadati</taxon>
        <taxon>Pseudomonadota</taxon>
        <taxon>Gammaproteobacteria</taxon>
        <taxon>Moraxellales</taxon>
        <taxon>Moraxellaceae</taxon>
        <taxon>Acinetobacter</taxon>
    </lineage>
</organism>
<name>A0AB35LWQ7_9GAMM</name>
<accession>A0AB35LWQ7</accession>
<proteinExistence type="predicted"/>
<dbReference type="AlphaFoldDB" id="A0AB35LWQ7"/>
<comment type="caution">
    <text evidence="2">The sequence shown here is derived from an EMBL/GenBank/DDBJ whole genome shotgun (WGS) entry which is preliminary data.</text>
</comment>
<reference evidence="2" key="2">
    <citation type="journal article" date="2022" name="Sci. Total Environ.">
        <title>Prevalence, transmission, and molecular epidemiology of tet(X)-positive bacteria among humans, animals, and environmental niches in China: An epidemiological, and genomic-based study.</title>
        <authorList>
            <person name="Dong N."/>
            <person name="Zeng Y."/>
            <person name="Cai C."/>
            <person name="Sun C."/>
            <person name="Lu J."/>
            <person name="Liu C."/>
            <person name="Zhou H."/>
            <person name="Sun Q."/>
            <person name="Shu L."/>
            <person name="Wang H."/>
            <person name="Wang Y."/>
            <person name="Wang S."/>
            <person name="Wu C."/>
            <person name="Chan E.W."/>
            <person name="Chen G."/>
            <person name="Shen Z."/>
            <person name="Chen S."/>
            <person name="Zhang R."/>
        </authorList>
    </citation>
    <scope>NUCLEOTIDE SEQUENCE</scope>
    <source>
        <strain evidence="2">DF49-4</strain>
    </source>
</reference>
<protein>
    <recommendedName>
        <fullName evidence="1">HEPN AbiU2-like domain-containing protein</fullName>
    </recommendedName>
</protein>
<gene>
    <name evidence="2" type="ORF">HX110_00655</name>
</gene>
<reference evidence="2" key="1">
    <citation type="submission" date="2020-06" db="EMBL/GenBank/DDBJ databases">
        <authorList>
            <person name="Dong N."/>
        </authorList>
    </citation>
    <scope>NUCLEOTIDE SEQUENCE</scope>
    <source>
        <strain evidence="2">DF49-4</strain>
    </source>
</reference>
<evidence type="ECO:0000259" key="1">
    <source>
        <dbReference type="Pfam" id="PF18734"/>
    </source>
</evidence>
<sequence length="182" mass="21249">MNTNDLQERSNLMRQYLADLLLCIYTFNYKKNKFCENFGKMGYEETVLEKVALNTLLDSIHLRLANLADRDPRVYSLPQLREAAEKTITDTEILEKIEATIQGLYNTHLKSLNTKARNAYIAHINESFERIWSLWKDDEHEMLTTTKAVLDYFDLLTQTPNTYPAKFGSDNVEFDLREKLGL</sequence>
<evidence type="ECO:0000313" key="2">
    <source>
        <dbReference type="EMBL" id="MDM1717685.1"/>
    </source>
</evidence>
<evidence type="ECO:0000313" key="3">
    <source>
        <dbReference type="Proteomes" id="UP001174419"/>
    </source>
</evidence>
<feature type="domain" description="HEPN AbiU2-like" evidence="1">
    <location>
        <begin position="51"/>
        <end position="127"/>
    </location>
</feature>